<accession>A0AAJ7FE54</accession>
<evidence type="ECO:0000256" key="21">
    <source>
        <dbReference type="SAM" id="MobiDB-lite"/>
    </source>
</evidence>
<feature type="compositionally biased region" description="Polar residues" evidence="21">
    <location>
        <begin position="641"/>
        <end position="653"/>
    </location>
</feature>
<dbReference type="FunFam" id="3.30.200.20:FF:000003">
    <property type="entry name" value="Non-specific serine/threonine protein kinase"/>
    <property type="match status" value="1"/>
</dbReference>
<dbReference type="AlphaFoldDB" id="A0AAJ7FE54"/>
<feature type="domain" description="Protein kinase" evidence="22">
    <location>
        <begin position="21"/>
        <end position="274"/>
    </location>
</feature>
<feature type="compositionally biased region" description="Gly residues" evidence="21">
    <location>
        <begin position="745"/>
        <end position="755"/>
    </location>
</feature>
<dbReference type="Proteomes" id="UP000694920">
    <property type="component" value="Unplaced"/>
</dbReference>
<dbReference type="CTD" id="54861"/>
<dbReference type="KEGG" id="ccin:107264018"/>
<evidence type="ECO:0000259" key="22">
    <source>
        <dbReference type="PROSITE" id="PS50011"/>
    </source>
</evidence>
<dbReference type="PROSITE" id="PS50011">
    <property type="entry name" value="PROTEIN_KINASE_DOM"/>
    <property type="match status" value="1"/>
</dbReference>
<keyword evidence="10 20" id="KW-0547">Nucleotide-binding</keyword>
<dbReference type="GO" id="GO:0035556">
    <property type="term" value="P:intracellular signal transduction"/>
    <property type="evidence" value="ECO:0007669"/>
    <property type="project" value="TreeGrafter"/>
</dbReference>
<dbReference type="PROSITE" id="PS00108">
    <property type="entry name" value="PROTEIN_KINASE_ST"/>
    <property type="match status" value="1"/>
</dbReference>
<evidence type="ECO:0000256" key="1">
    <source>
        <dbReference type="ARBA" id="ARBA00001946"/>
    </source>
</evidence>
<dbReference type="PANTHER" id="PTHR24346:SF45">
    <property type="entry name" value="PROTEIN KINASE DOMAIN-CONTAINING PROTEIN"/>
    <property type="match status" value="1"/>
</dbReference>
<dbReference type="Gene3D" id="1.10.510.10">
    <property type="entry name" value="Transferase(Phosphotransferase) domain 1"/>
    <property type="match status" value="1"/>
</dbReference>
<keyword evidence="14" id="KW-0539">Nucleus</keyword>
<evidence type="ECO:0000256" key="17">
    <source>
        <dbReference type="ARBA" id="ARBA00054738"/>
    </source>
</evidence>
<feature type="region of interest" description="Disordered" evidence="21">
    <location>
        <begin position="345"/>
        <end position="446"/>
    </location>
</feature>
<feature type="compositionally biased region" description="Polar residues" evidence="21">
    <location>
        <begin position="359"/>
        <end position="371"/>
    </location>
</feature>
<evidence type="ECO:0000256" key="6">
    <source>
        <dbReference type="ARBA" id="ARBA00022527"/>
    </source>
</evidence>
<dbReference type="SMART" id="SM00220">
    <property type="entry name" value="S_TKc"/>
    <property type="match status" value="1"/>
</dbReference>
<evidence type="ECO:0000313" key="23">
    <source>
        <dbReference type="Proteomes" id="UP000694920"/>
    </source>
</evidence>
<dbReference type="GO" id="GO:0004674">
    <property type="term" value="F:protein serine/threonine kinase activity"/>
    <property type="evidence" value="ECO:0007669"/>
    <property type="project" value="UniProtKB-KW"/>
</dbReference>
<name>A0AAJ7FE54_CEPCN</name>
<dbReference type="GO" id="GO:0046872">
    <property type="term" value="F:metal ion binding"/>
    <property type="evidence" value="ECO:0007669"/>
    <property type="project" value="UniProtKB-KW"/>
</dbReference>
<evidence type="ECO:0000313" key="24">
    <source>
        <dbReference type="RefSeq" id="XP_015587328.1"/>
    </source>
</evidence>
<feature type="compositionally biased region" description="Polar residues" evidence="21">
    <location>
        <begin position="580"/>
        <end position="595"/>
    </location>
</feature>
<comment type="function">
    <text evidence="17">May play a role in hematopoietic cell proliferation or differentiation. Potential mediator of neuronal apoptosis.</text>
</comment>
<reference evidence="24" key="1">
    <citation type="submission" date="2025-08" db="UniProtKB">
        <authorList>
            <consortium name="RefSeq"/>
        </authorList>
    </citation>
    <scope>IDENTIFICATION</scope>
</reference>
<sequence length="1078" mass="118418">MHRRLGHNYDGKYDGKIAGLYDLEETLGRGHFAVVKLARHVFTGEKVAVKVIDKNKLDEISRAHLFQEVRCMKLVQHPNVVRLYEVIDTQTKLYLILELGDGGDLYDYIMRHDSGLSEEVARTYFRQIVRAISYCHRLHVVHRDLKPENVVFFEKLGTVKLTDFGFSNRFCPGQKLETSCGSLAYSAPEILLGDSYDAPAVDVWSLGVILYMLVCGQAPFQEANDSETLTMIMDCKYSIPAHVSDGCKRLIASMLVRKPEGRATLEEIAADSWLAIGSDSDPVEALPLVSRQQVSEEHHNLIITKMVNGSIATKEEILDALDKNEYNHITATYFLLAERKLRAHRQEQDQKNRPELLDVSSSQQNSLTDNELQADRNSLGGGVNQSLLSVPRTPGDVPQNARTRKCSIVQEEEDEDDMSSCSGRDDHGSNSALNSFNRRGSRSEGKLSHVLQERLGQLPEKHSSHIAHHHPHSPVTAVISVRDERIKLPEEKSNEESSGYTAAGTRLQSAVGLEKLSGVTKVSPCDENVRNRLGNAGLGAQPGGWMRKAGNLEGRPKSVTECLKSGPVPSNKWRMGAKHQSMSSTEPIVAPTTTSLTPDLCSEEPTTTTTILTESSTVTIPIRVTTALTDSQLQPKYKTMPSPSSITPNTGSPPQIALNEILEDGDTAETGSEGAGKCRVVRRIGYEQRRSKFHKTRTTSCSSSDASDDDSESRKKRAHKFGGSDKPLPPRRDSHDDSSDSQDPGGTGGGGGSGSRGHSECTHGPSTGTENGKTGTSGSSGSTTNTTTTTTTTGGKRCSETQTICFGRRHRAGRRRAGETRLRESQSLNRITEVQEAEAPCHNHSHSHYHNHNHNIVYTQSVSSVSHTVSQSITNSVSNTMSQTVSHTVTTVQKAKGFGARLLQSWSLSGKSGSTTPRKEEQAQQQAQDEERKSRPRSNGSQSEDRENRDPINKNECKSRKMRLLSRYFAVHKKLCVPLPGLFGKGRLYKARSCGSIARDRVSPPSPKSMLLCADDKWRDRQQWCNVKHQHRGSDGDINQNLGLAHLMQDSVVGKGCTGLPAVCHIHLGDASKCCSLC</sequence>
<keyword evidence="8" id="KW-0808">Transferase</keyword>
<feature type="region of interest" description="Disordered" evidence="21">
    <location>
        <begin position="633"/>
        <end position="656"/>
    </location>
</feature>
<evidence type="ECO:0000256" key="3">
    <source>
        <dbReference type="ARBA" id="ARBA00006692"/>
    </source>
</evidence>
<dbReference type="RefSeq" id="XP_015587328.1">
    <property type="nucleotide sequence ID" value="XM_015731842.2"/>
</dbReference>
<evidence type="ECO:0000256" key="11">
    <source>
        <dbReference type="ARBA" id="ARBA00022777"/>
    </source>
</evidence>
<dbReference type="CDD" id="cd14339">
    <property type="entry name" value="UBA_SNRK"/>
    <property type="match status" value="1"/>
</dbReference>
<evidence type="ECO:0000256" key="15">
    <source>
        <dbReference type="ARBA" id="ARBA00047899"/>
    </source>
</evidence>
<dbReference type="Pfam" id="PF00069">
    <property type="entry name" value="Pkinase"/>
    <property type="match status" value="1"/>
</dbReference>
<evidence type="ECO:0000256" key="7">
    <source>
        <dbReference type="ARBA" id="ARBA00022553"/>
    </source>
</evidence>
<feature type="compositionally biased region" description="Low complexity" evidence="21">
    <location>
        <begin position="766"/>
        <end position="796"/>
    </location>
</feature>
<keyword evidence="23" id="KW-1185">Reference proteome</keyword>
<comment type="subcellular location">
    <subcellularLocation>
        <location evidence="2">Nucleus</location>
    </subcellularLocation>
</comment>
<dbReference type="FunFam" id="1.10.510.10:FF:000166">
    <property type="entry name" value="SNF-related serine/threonine-protein kinase"/>
    <property type="match status" value="1"/>
</dbReference>
<gene>
    <name evidence="24" type="primary">LOC107264018</name>
</gene>
<feature type="compositionally biased region" description="Basic and acidic residues" evidence="21">
    <location>
        <begin position="728"/>
        <end position="738"/>
    </location>
</feature>
<dbReference type="InterPro" id="IPR017441">
    <property type="entry name" value="Protein_kinase_ATP_BS"/>
</dbReference>
<dbReference type="EC" id="2.7.11.1" evidence="4"/>
<keyword evidence="11 24" id="KW-0418">Kinase</keyword>
<evidence type="ECO:0000256" key="16">
    <source>
        <dbReference type="ARBA" id="ARBA00048679"/>
    </source>
</evidence>
<comment type="catalytic activity">
    <reaction evidence="16">
        <text>L-seryl-[protein] + ATP = O-phospho-L-seryl-[protein] + ADP + H(+)</text>
        <dbReference type="Rhea" id="RHEA:17989"/>
        <dbReference type="Rhea" id="RHEA-COMP:9863"/>
        <dbReference type="Rhea" id="RHEA-COMP:11604"/>
        <dbReference type="ChEBI" id="CHEBI:15378"/>
        <dbReference type="ChEBI" id="CHEBI:29999"/>
        <dbReference type="ChEBI" id="CHEBI:30616"/>
        <dbReference type="ChEBI" id="CHEBI:83421"/>
        <dbReference type="ChEBI" id="CHEBI:456216"/>
        <dbReference type="EC" id="2.7.11.1"/>
    </reaction>
</comment>
<evidence type="ECO:0000256" key="10">
    <source>
        <dbReference type="ARBA" id="ARBA00022741"/>
    </source>
</evidence>
<organism evidence="23 24">
    <name type="scientific">Cephus cinctus</name>
    <name type="common">Wheat stem sawfly</name>
    <dbReference type="NCBI Taxonomy" id="211228"/>
    <lineage>
        <taxon>Eukaryota</taxon>
        <taxon>Metazoa</taxon>
        <taxon>Ecdysozoa</taxon>
        <taxon>Arthropoda</taxon>
        <taxon>Hexapoda</taxon>
        <taxon>Insecta</taxon>
        <taxon>Pterygota</taxon>
        <taxon>Neoptera</taxon>
        <taxon>Endopterygota</taxon>
        <taxon>Hymenoptera</taxon>
        <taxon>Cephoidea</taxon>
        <taxon>Cephidae</taxon>
        <taxon>Cephus</taxon>
    </lineage>
</organism>
<dbReference type="GO" id="GO:0005737">
    <property type="term" value="C:cytoplasm"/>
    <property type="evidence" value="ECO:0007669"/>
    <property type="project" value="TreeGrafter"/>
</dbReference>
<feature type="region of interest" description="Disordered" evidence="21">
    <location>
        <begin position="908"/>
        <end position="957"/>
    </location>
</feature>
<protein>
    <recommendedName>
        <fullName evidence="18">SNF-related serine/threonine-protein kinase</fullName>
        <ecNumber evidence="4">2.7.11.1</ecNumber>
    </recommendedName>
    <alternativeName>
        <fullName evidence="19">SNF1-related kinase</fullName>
    </alternativeName>
</protein>
<evidence type="ECO:0000256" key="12">
    <source>
        <dbReference type="ARBA" id="ARBA00022840"/>
    </source>
</evidence>
<dbReference type="InterPro" id="IPR008271">
    <property type="entry name" value="Ser/Thr_kinase_AS"/>
</dbReference>
<keyword evidence="5" id="KW-0488">Methylation</keyword>
<comment type="cofactor">
    <cofactor evidence="1">
        <name>Mg(2+)</name>
        <dbReference type="ChEBI" id="CHEBI:18420"/>
    </cofactor>
</comment>
<keyword evidence="7" id="KW-0597">Phosphoprotein</keyword>
<dbReference type="PROSITE" id="PS00107">
    <property type="entry name" value="PROTEIN_KINASE_ATP"/>
    <property type="match status" value="1"/>
</dbReference>
<dbReference type="GO" id="GO:0005524">
    <property type="term" value="F:ATP binding"/>
    <property type="evidence" value="ECO:0007669"/>
    <property type="project" value="UniProtKB-UniRule"/>
</dbReference>
<evidence type="ECO:0000256" key="20">
    <source>
        <dbReference type="PROSITE-ProRule" id="PRU10141"/>
    </source>
</evidence>
<feature type="region of interest" description="Disordered" evidence="21">
    <location>
        <begin position="563"/>
        <end position="595"/>
    </location>
</feature>
<evidence type="ECO:0000256" key="19">
    <source>
        <dbReference type="ARBA" id="ARBA00077142"/>
    </source>
</evidence>
<keyword evidence="13" id="KW-0460">Magnesium</keyword>
<dbReference type="InterPro" id="IPR000719">
    <property type="entry name" value="Prot_kinase_dom"/>
</dbReference>
<dbReference type="GeneID" id="107264018"/>
<proteinExistence type="inferred from homology"/>
<evidence type="ECO:0000256" key="18">
    <source>
        <dbReference type="ARBA" id="ARBA00074971"/>
    </source>
</evidence>
<dbReference type="GO" id="GO:0005634">
    <property type="term" value="C:nucleus"/>
    <property type="evidence" value="ECO:0007669"/>
    <property type="project" value="UniProtKB-SubCell"/>
</dbReference>
<keyword evidence="6" id="KW-0723">Serine/threonine-protein kinase</keyword>
<evidence type="ECO:0000256" key="2">
    <source>
        <dbReference type="ARBA" id="ARBA00004123"/>
    </source>
</evidence>
<dbReference type="CDD" id="cd14074">
    <property type="entry name" value="STKc_SNRK"/>
    <property type="match status" value="1"/>
</dbReference>
<dbReference type="PANTHER" id="PTHR24346">
    <property type="entry name" value="MAP/MICROTUBULE AFFINITY-REGULATING KINASE"/>
    <property type="match status" value="1"/>
</dbReference>
<keyword evidence="12 20" id="KW-0067">ATP-binding</keyword>
<feature type="binding site" evidence="20">
    <location>
        <position position="50"/>
    </location>
    <ligand>
        <name>ATP</name>
        <dbReference type="ChEBI" id="CHEBI:30616"/>
    </ligand>
</feature>
<dbReference type="InterPro" id="IPR011009">
    <property type="entry name" value="Kinase-like_dom_sf"/>
</dbReference>
<keyword evidence="9" id="KW-0479">Metal-binding</keyword>
<feature type="compositionally biased region" description="Basic and acidic residues" evidence="21">
    <location>
        <begin position="943"/>
        <end position="957"/>
    </location>
</feature>
<evidence type="ECO:0000256" key="4">
    <source>
        <dbReference type="ARBA" id="ARBA00012513"/>
    </source>
</evidence>
<comment type="catalytic activity">
    <reaction evidence="15">
        <text>L-threonyl-[protein] + ATP = O-phospho-L-threonyl-[protein] + ADP + H(+)</text>
        <dbReference type="Rhea" id="RHEA:46608"/>
        <dbReference type="Rhea" id="RHEA-COMP:11060"/>
        <dbReference type="Rhea" id="RHEA-COMP:11605"/>
        <dbReference type="ChEBI" id="CHEBI:15378"/>
        <dbReference type="ChEBI" id="CHEBI:30013"/>
        <dbReference type="ChEBI" id="CHEBI:30616"/>
        <dbReference type="ChEBI" id="CHEBI:61977"/>
        <dbReference type="ChEBI" id="CHEBI:456216"/>
        <dbReference type="EC" id="2.7.11.1"/>
    </reaction>
</comment>
<evidence type="ECO:0000256" key="5">
    <source>
        <dbReference type="ARBA" id="ARBA00022481"/>
    </source>
</evidence>
<feature type="region of interest" description="Disordered" evidence="21">
    <location>
        <begin position="690"/>
        <end position="797"/>
    </location>
</feature>
<evidence type="ECO:0000256" key="13">
    <source>
        <dbReference type="ARBA" id="ARBA00022842"/>
    </source>
</evidence>
<feature type="compositionally biased region" description="Polar residues" evidence="21">
    <location>
        <begin position="429"/>
        <end position="438"/>
    </location>
</feature>
<dbReference type="SUPFAM" id="SSF56112">
    <property type="entry name" value="Protein kinase-like (PK-like)"/>
    <property type="match status" value="1"/>
</dbReference>
<evidence type="ECO:0000256" key="8">
    <source>
        <dbReference type="ARBA" id="ARBA00022679"/>
    </source>
</evidence>
<comment type="similarity">
    <text evidence="3">Belongs to the protein kinase superfamily. CAMK Ser/Thr protein kinase family.</text>
</comment>
<evidence type="ECO:0000256" key="9">
    <source>
        <dbReference type="ARBA" id="ARBA00022723"/>
    </source>
</evidence>
<evidence type="ECO:0000256" key="14">
    <source>
        <dbReference type="ARBA" id="ARBA00023242"/>
    </source>
</evidence>
<feature type="compositionally biased region" description="Basic and acidic residues" evidence="21">
    <location>
        <begin position="345"/>
        <end position="356"/>
    </location>
</feature>